<dbReference type="Proteomes" id="UP000325081">
    <property type="component" value="Unassembled WGS sequence"/>
</dbReference>
<organism evidence="2 3">
    <name type="scientific">Striga asiatica</name>
    <name type="common">Asiatic witchweed</name>
    <name type="synonym">Buchnera asiatica</name>
    <dbReference type="NCBI Taxonomy" id="4170"/>
    <lineage>
        <taxon>Eukaryota</taxon>
        <taxon>Viridiplantae</taxon>
        <taxon>Streptophyta</taxon>
        <taxon>Embryophyta</taxon>
        <taxon>Tracheophyta</taxon>
        <taxon>Spermatophyta</taxon>
        <taxon>Magnoliopsida</taxon>
        <taxon>eudicotyledons</taxon>
        <taxon>Gunneridae</taxon>
        <taxon>Pentapetalae</taxon>
        <taxon>asterids</taxon>
        <taxon>lamiids</taxon>
        <taxon>Lamiales</taxon>
        <taxon>Orobanchaceae</taxon>
        <taxon>Buchnereae</taxon>
        <taxon>Striga</taxon>
    </lineage>
</organism>
<sequence>MASREVTSSSEADDSSSSLYDEAEPIEVREDRAETDSGSRWARILSGAASWRPASGSGPDPTCRSPSPMSRPAQITGLVSALVEEGGDPGVGGGLGVPFGDDRLGDLEGSVHDRVREAGPGRGKPEPGRGGWGEGREFGFGGETKTPHSFSRHLLSLEWEESGDE</sequence>
<dbReference type="AlphaFoldDB" id="A0A5A7QER1"/>
<feature type="region of interest" description="Disordered" evidence="1">
    <location>
        <begin position="85"/>
        <end position="165"/>
    </location>
</feature>
<feature type="compositionally biased region" description="Gly residues" evidence="1">
    <location>
        <begin position="128"/>
        <end position="142"/>
    </location>
</feature>
<proteinExistence type="predicted"/>
<keyword evidence="2" id="KW-0418">Kinase</keyword>
<keyword evidence="3" id="KW-1185">Reference proteome</keyword>
<feature type="compositionally biased region" description="Basic and acidic residues" evidence="1">
    <location>
        <begin position="26"/>
        <end position="37"/>
    </location>
</feature>
<evidence type="ECO:0000256" key="1">
    <source>
        <dbReference type="SAM" id="MobiDB-lite"/>
    </source>
</evidence>
<feature type="compositionally biased region" description="Gly residues" evidence="1">
    <location>
        <begin position="88"/>
        <end position="97"/>
    </location>
</feature>
<comment type="caution">
    <text evidence="2">The sequence shown here is derived from an EMBL/GenBank/DDBJ whole genome shotgun (WGS) entry which is preliminary data.</text>
</comment>
<dbReference type="EMBL" id="BKCP01006626">
    <property type="protein sequence ID" value="GER43498.1"/>
    <property type="molecule type" value="Genomic_DNA"/>
</dbReference>
<gene>
    <name evidence="2" type="ORF">STAS_20351</name>
</gene>
<evidence type="ECO:0000313" key="3">
    <source>
        <dbReference type="Proteomes" id="UP000325081"/>
    </source>
</evidence>
<feature type="compositionally biased region" description="Basic and acidic residues" evidence="1">
    <location>
        <begin position="100"/>
        <end position="127"/>
    </location>
</feature>
<reference evidence="3" key="1">
    <citation type="journal article" date="2019" name="Curr. Biol.">
        <title>Genome Sequence of Striga asiatica Provides Insight into the Evolution of Plant Parasitism.</title>
        <authorList>
            <person name="Yoshida S."/>
            <person name="Kim S."/>
            <person name="Wafula E.K."/>
            <person name="Tanskanen J."/>
            <person name="Kim Y.M."/>
            <person name="Honaas L."/>
            <person name="Yang Z."/>
            <person name="Spallek T."/>
            <person name="Conn C.E."/>
            <person name="Ichihashi Y."/>
            <person name="Cheong K."/>
            <person name="Cui S."/>
            <person name="Der J.P."/>
            <person name="Gundlach H."/>
            <person name="Jiao Y."/>
            <person name="Hori C."/>
            <person name="Ishida J.K."/>
            <person name="Kasahara H."/>
            <person name="Kiba T."/>
            <person name="Kim M.S."/>
            <person name="Koo N."/>
            <person name="Laohavisit A."/>
            <person name="Lee Y.H."/>
            <person name="Lumba S."/>
            <person name="McCourt P."/>
            <person name="Mortimer J.C."/>
            <person name="Mutuku J.M."/>
            <person name="Nomura T."/>
            <person name="Sasaki-Sekimoto Y."/>
            <person name="Seto Y."/>
            <person name="Wang Y."/>
            <person name="Wakatake T."/>
            <person name="Sakakibara H."/>
            <person name="Demura T."/>
            <person name="Yamaguchi S."/>
            <person name="Yoneyama K."/>
            <person name="Manabe R.I."/>
            <person name="Nelson D.C."/>
            <person name="Schulman A.H."/>
            <person name="Timko M.P."/>
            <person name="dePamphilis C.W."/>
            <person name="Choi D."/>
            <person name="Shirasu K."/>
        </authorList>
    </citation>
    <scope>NUCLEOTIDE SEQUENCE [LARGE SCALE GENOMIC DNA]</scope>
    <source>
        <strain evidence="3">cv. UVA1</strain>
    </source>
</reference>
<accession>A0A5A7QER1</accession>
<feature type="non-terminal residue" evidence="2">
    <location>
        <position position="165"/>
    </location>
</feature>
<dbReference type="GO" id="GO:0016301">
    <property type="term" value="F:kinase activity"/>
    <property type="evidence" value="ECO:0007669"/>
    <property type="project" value="UniProtKB-KW"/>
</dbReference>
<feature type="region of interest" description="Disordered" evidence="1">
    <location>
        <begin position="1"/>
        <end position="72"/>
    </location>
</feature>
<protein>
    <submittedName>
        <fullName evidence="2">Protein kinase C epsilon type</fullName>
    </submittedName>
</protein>
<name>A0A5A7QER1_STRAF</name>
<keyword evidence="2" id="KW-0808">Transferase</keyword>
<evidence type="ECO:0000313" key="2">
    <source>
        <dbReference type="EMBL" id="GER43498.1"/>
    </source>
</evidence>